<dbReference type="OrthoDB" id="9812260at2"/>
<organism evidence="4 5">
    <name type="scientific">Chlorogloeopsis fritschii PCC 6912</name>
    <dbReference type="NCBI Taxonomy" id="211165"/>
    <lineage>
        <taxon>Bacteria</taxon>
        <taxon>Bacillati</taxon>
        <taxon>Cyanobacteriota</taxon>
        <taxon>Cyanophyceae</taxon>
        <taxon>Nostocales</taxon>
        <taxon>Chlorogloeopsidaceae</taxon>
        <taxon>Chlorogloeopsis</taxon>
    </lineage>
</organism>
<accession>A0A433MVX9</accession>
<dbReference type="PANTHER" id="PTHR44591">
    <property type="entry name" value="STRESS RESPONSE REGULATOR PROTEIN 1"/>
    <property type="match status" value="1"/>
</dbReference>
<keyword evidence="5" id="KW-1185">Reference proteome</keyword>
<dbReference type="STRING" id="211165.GCA_000317285_02573"/>
<evidence type="ECO:0000256" key="1">
    <source>
        <dbReference type="ARBA" id="ARBA00022553"/>
    </source>
</evidence>
<protein>
    <recommendedName>
        <fullName evidence="3">Response regulatory domain-containing protein</fullName>
    </recommendedName>
</protein>
<dbReference type="InterPro" id="IPR050595">
    <property type="entry name" value="Bact_response_regulator"/>
</dbReference>
<dbReference type="AlphaFoldDB" id="A0A433MVX9"/>
<comment type="caution">
    <text evidence="4">The sequence shown here is derived from an EMBL/GenBank/DDBJ whole genome shotgun (WGS) entry which is preliminary data.</text>
</comment>
<dbReference type="GO" id="GO:0000160">
    <property type="term" value="P:phosphorelay signal transduction system"/>
    <property type="evidence" value="ECO:0007669"/>
    <property type="project" value="InterPro"/>
</dbReference>
<dbReference type="Pfam" id="PF00072">
    <property type="entry name" value="Response_reg"/>
    <property type="match status" value="1"/>
</dbReference>
<evidence type="ECO:0000256" key="2">
    <source>
        <dbReference type="PROSITE-ProRule" id="PRU00169"/>
    </source>
</evidence>
<evidence type="ECO:0000259" key="3">
    <source>
        <dbReference type="PROSITE" id="PS50110"/>
    </source>
</evidence>
<dbReference type="PANTHER" id="PTHR44591:SF3">
    <property type="entry name" value="RESPONSE REGULATORY DOMAIN-CONTAINING PROTEIN"/>
    <property type="match status" value="1"/>
</dbReference>
<reference evidence="4 5" key="1">
    <citation type="journal article" date="2019" name="Genome Biol. Evol.">
        <title>Day and night: Metabolic profiles and evolutionary relationships of six axenic non-marine cyanobacteria.</title>
        <authorList>
            <person name="Will S.E."/>
            <person name="Henke P."/>
            <person name="Boedeker C."/>
            <person name="Huang S."/>
            <person name="Brinkmann H."/>
            <person name="Rohde M."/>
            <person name="Jarek M."/>
            <person name="Friedl T."/>
            <person name="Seufert S."/>
            <person name="Schumacher M."/>
            <person name="Overmann J."/>
            <person name="Neumann-Schaal M."/>
            <person name="Petersen J."/>
        </authorList>
    </citation>
    <scope>NUCLEOTIDE SEQUENCE [LARGE SCALE GENOMIC DNA]</scope>
    <source>
        <strain evidence="4 5">PCC 6912</strain>
    </source>
</reference>
<name>A0A433MVX9_CHLFR</name>
<dbReference type="Proteomes" id="UP000268857">
    <property type="component" value="Unassembled WGS sequence"/>
</dbReference>
<dbReference type="InterPro" id="IPR001789">
    <property type="entry name" value="Sig_transdc_resp-reg_receiver"/>
</dbReference>
<keyword evidence="1 2" id="KW-0597">Phosphoprotein</keyword>
<dbReference type="RefSeq" id="WP_016876307.1">
    <property type="nucleotide sequence ID" value="NZ_AJLN01000072.1"/>
</dbReference>
<dbReference type="SUPFAM" id="SSF52172">
    <property type="entry name" value="CheY-like"/>
    <property type="match status" value="1"/>
</dbReference>
<dbReference type="InterPro" id="IPR011006">
    <property type="entry name" value="CheY-like_superfamily"/>
</dbReference>
<evidence type="ECO:0000313" key="5">
    <source>
        <dbReference type="Proteomes" id="UP000268857"/>
    </source>
</evidence>
<dbReference type="Gene3D" id="3.40.50.2300">
    <property type="match status" value="1"/>
</dbReference>
<sequence>MKKILMIEDNEDIRLIFCEILTLENFQVMCAENGLIGLKLAKNQHPDLILSDLHMPELNGYEVLEKLRNDVSTANIPFIFITSEEDYDYRCRALLLGANGYLIKPVDICELLNAITTQLTS</sequence>
<evidence type="ECO:0000313" key="4">
    <source>
        <dbReference type="EMBL" id="RUR72046.1"/>
    </source>
</evidence>
<dbReference type="CDD" id="cd00156">
    <property type="entry name" value="REC"/>
    <property type="match status" value="1"/>
</dbReference>
<dbReference type="SMART" id="SM00448">
    <property type="entry name" value="REC"/>
    <property type="match status" value="1"/>
</dbReference>
<dbReference type="PROSITE" id="PS50110">
    <property type="entry name" value="RESPONSE_REGULATORY"/>
    <property type="match status" value="1"/>
</dbReference>
<gene>
    <name evidence="4" type="ORF">PCC6912_65640</name>
</gene>
<feature type="modified residue" description="4-aspartylphosphate" evidence="2">
    <location>
        <position position="52"/>
    </location>
</feature>
<feature type="domain" description="Response regulatory" evidence="3">
    <location>
        <begin position="3"/>
        <end position="119"/>
    </location>
</feature>
<proteinExistence type="predicted"/>
<dbReference type="EMBL" id="RSCJ01000062">
    <property type="protein sequence ID" value="RUR72046.1"/>
    <property type="molecule type" value="Genomic_DNA"/>
</dbReference>